<dbReference type="Proteomes" id="UP000799324">
    <property type="component" value="Unassembled WGS sequence"/>
</dbReference>
<feature type="compositionally biased region" description="Polar residues" evidence="1">
    <location>
        <begin position="320"/>
        <end position="332"/>
    </location>
</feature>
<keyword evidence="2" id="KW-0472">Membrane</keyword>
<feature type="region of interest" description="Disordered" evidence="1">
    <location>
        <begin position="302"/>
        <end position="332"/>
    </location>
</feature>
<feature type="compositionally biased region" description="Basic and acidic residues" evidence="1">
    <location>
        <begin position="306"/>
        <end position="317"/>
    </location>
</feature>
<feature type="transmembrane region" description="Helical" evidence="2">
    <location>
        <begin position="162"/>
        <end position="182"/>
    </location>
</feature>
<gene>
    <name evidence="3" type="ORF">K491DRAFT_682531</name>
</gene>
<sequence length="493" mass="55244">MSVAEKKSAARTDKKRKLQEPAARARLGKTAAREATTLCSVGLLWLFVWLECFIVIHVPHLRRFHCSITSHLPLLKHHLSEHIIRSYASLDSQLECDPMLTHRRRIQRLDVSPAVDQPPPYEERDYWRTSSATLIDPTARSSMANPVEEQAYERRFRTGHYVGFYLFAILIPPGVFFLCHLPDRPPWRDFKHNLAYLVLGFWIGGAIHACLFVSDVYRYQNDQQRRFFHQRKVSTLPKPEHAYDNPRRATGPLTVEHLQTAPQINIADSDSSPKEAVLSRPGAAAIQDEYMLQPIARQESILPDLPDIKSRHSREPRSVGSGTTARTGSAFSRASTTVSSVFSRTASKPGYQAHKGKCPLCARCDKCFHEHIQYREETRALRGVFGSDDSETSIGTGVERSAEDRQYSDHSRERHLIERHHVGGCCCETCTGLHRPPRAYGDHTRGCVCDFCKPSNRQKFRDAPRGPAGSGVFGRSCGAGGNVGGFGVGGGAF</sequence>
<accession>A0A6A6ST84</accession>
<feature type="transmembrane region" description="Helical" evidence="2">
    <location>
        <begin position="194"/>
        <end position="217"/>
    </location>
</feature>
<proteinExistence type="predicted"/>
<dbReference type="EMBL" id="MU004438">
    <property type="protein sequence ID" value="KAF2650975.1"/>
    <property type="molecule type" value="Genomic_DNA"/>
</dbReference>
<feature type="compositionally biased region" description="Basic and acidic residues" evidence="1">
    <location>
        <begin position="1"/>
        <end position="12"/>
    </location>
</feature>
<organism evidence="3 4">
    <name type="scientific">Lophiostoma macrostomum CBS 122681</name>
    <dbReference type="NCBI Taxonomy" id="1314788"/>
    <lineage>
        <taxon>Eukaryota</taxon>
        <taxon>Fungi</taxon>
        <taxon>Dikarya</taxon>
        <taxon>Ascomycota</taxon>
        <taxon>Pezizomycotina</taxon>
        <taxon>Dothideomycetes</taxon>
        <taxon>Pleosporomycetidae</taxon>
        <taxon>Pleosporales</taxon>
        <taxon>Lophiostomataceae</taxon>
        <taxon>Lophiostoma</taxon>
    </lineage>
</organism>
<evidence type="ECO:0000256" key="2">
    <source>
        <dbReference type="SAM" id="Phobius"/>
    </source>
</evidence>
<dbReference type="AlphaFoldDB" id="A0A6A6ST84"/>
<name>A0A6A6ST84_9PLEO</name>
<keyword evidence="2" id="KW-1133">Transmembrane helix</keyword>
<feature type="compositionally biased region" description="Basic and acidic residues" evidence="1">
    <location>
        <begin position="400"/>
        <end position="409"/>
    </location>
</feature>
<evidence type="ECO:0000313" key="4">
    <source>
        <dbReference type="Proteomes" id="UP000799324"/>
    </source>
</evidence>
<keyword evidence="4" id="KW-1185">Reference proteome</keyword>
<evidence type="ECO:0000256" key="1">
    <source>
        <dbReference type="SAM" id="MobiDB-lite"/>
    </source>
</evidence>
<evidence type="ECO:0000313" key="3">
    <source>
        <dbReference type="EMBL" id="KAF2650975.1"/>
    </source>
</evidence>
<feature type="region of interest" description="Disordered" evidence="1">
    <location>
        <begin position="389"/>
        <end position="409"/>
    </location>
</feature>
<protein>
    <submittedName>
        <fullName evidence="3">Uncharacterized protein</fullName>
    </submittedName>
</protein>
<feature type="region of interest" description="Disordered" evidence="1">
    <location>
        <begin position="1"/>
        <end position="26"/>
    </location>
</feature>
<keyword evidence="2" id="KW-0812">Transmembrane</keyword>
<reference evidence="3" key="1">
    <citation type="journal article" date="2020" name="Stud. Mycol.">
        <title>101 Dothideomycetes genomes: a test case for predicting lifestyles and emergence of pathogens.</title>
        <authorList>
            <person name="Haridas S."/>
            <person name="Albert R."/>
            <person name="Binder M."/>
            <person name="Bloem J."/>
            <person name="Labutti K."/>
            <person name="Salamov A."/>
            <person name="Andreopoulos B."/>
            <person name="Baker S."/>
            <person name="Barry K."/>
            <person name="Bills G."/>
            <person name="Bluhm B."/>
            <person name="Cannon C."/>
            <person name="Castanera R."/>
            <person name="Culley D."/>
            <person name="Daum C."/>
            <person name="Ezra D."/>
            <person name="Gonzalez J."/>
            <person name="Henrissat B."/>
            <person name="Kuo A."/>
            <person name="Liang C."/>
            <person name="Lipzen A."/>
            <person name="Lutzoni F."/>
            <person name="Magnuson J."/>
            <person name="Mondo S."/>
            <person name="Nolan M."/>
            <person name="Ohm R."/>
            <person name="Pangilinan J."/>
            <person name="Park H.-J."/>
            <person name="Ramirez L."/>
            <person name="Alfaro M."/>
            <person name="Sun H."/>
            <person name="Tritt A."/>
            <person name="Yoshinaga Y."/>
            <person name="Zwiers L.-H."/>
            <person name="Turgeon B."/>
            <person name="Goodwin S."/>
            <person name="Spatafora J."/>
            <person name="Crous P."/>
            <person name="Grigoriev I."/>
        </authorList>
    </citation>
    <scope>NUCLEOTIDE SEQUENCE</scope>
    <source>
        <strain evidence="3">CBS 122681</strain>
    </source>
</reference>